<dbReference type="InterPro" id="IPR005727">
    <property type="entry name" value="Ribosomal_uL22_bac/chlpt-type"/>
</dbReference>
<accession>A0A1G2I9H2</accession>
<dbReference type="InterPro" id="IPR047867">
    <property type="entry name" value="Ribosomal_uL22_bac/org-type"/>
</dbReference>
<dbReference type="NCBIfam" id="TIGR01044">
    <property type="entry name" value="rplV_bact"/>
    <property type="match status" value="1"/>
</dbReference>
<dbReference type="GO" id="GO:0006412">
    <property type="term" value="P:translation"/>
    <property type="evidence" value="ECO:0007669"/>
    <property type="project" value="UniProtKB-UniRule"/>
</dbReference>
<sequence>MEVTVKLKHLRVTARKAREVVDLIRGKTAVDAKVLLSFATRKSAVPILKLLNSATASAKHDFQIDEENLYVSKTTVDEGPTLKRWHAMSRGRAYPIMKRSAHVTIVLSEISPKKEENTKEIKIIKEVKVRKVKAKKIVKKNKK</sequence>
<comment type="caution">
    <text evidence="11">The sequence shown here is derived from an EMBL/GenBank/DDBJ whole genome shotgun (WGS) entry which is preliminary data.</text>
</comment>
<dbReference type="HAMAP" id="MF_01331_B">
    <property type="entry name" value="Ribosomal_uL22_B"/>
    <property type="match status" value="1"/>
</dbReference>
<dbReference type="AlphaFoldDB" id="A0A1G2I9H2"/>
<dbReference type="CDD" id="cd00336">
    <property type="entry name" value="Ribosomal_L22"/>
    <property type="match status" value="1"/>
</dbReference>
<protein>
    <recommendedName>
        <fullName evidence="6 7">Large ribosomal subunit protein uL22</fullName>
    </recommendedName>
</protein>
<evidence type="ECO:0000256" key="5">
    <source>
        <dbReference type="ARBA" id="ARBA00023274"/>
    </source>
</evidence>
<evidence type="ECO:0000256" key="7">
    <source>
        <dbReference type="HAMAP-Rule" id="MF_01331"/>
    </source>
</evidence>
<keyword evidence="2 7" id="KW-0699">rRNA-binding</keyword>
<dbReference type="GO" id="GO:0022625">
    <property type="term" value="C:cytosolic large ribosomal subunit"/>
    <property type="evidence" value="ECO:0007669"/>
    <property type="project" value="TreeGrafter"/>
</dbReference>
<evidence type="ECO:0000256" key="4">
    <source>
        <dbReference type="ARBA" id="ARBA00022980"/>
    </source>
</evidence>
<dbReference type="Gene3D" id="3.90.470.10">
    <property type="entry name" value="Ribosomal protein L22/L17"/>
    <property type="match status" value="1"/>
</dbReference>
<comment type="subunit">
    <text evidence="7 9">Part of the 50S ribosomal subunit.</text>
</comment>
<proteinExistence type="inferred from homology"/>
<dbReference type="GO" id="GO:0019843">
    <property type="term" value="F:rRNA binding"/>
    <property type="evidence" value="ECO:0007669"/>
    <property type="project" value="UniProtKB-UniRule"/>
</dbReference>
<dbReference type="GO" id="GO:0003735">
    <property type="term" value="F:structural constituent of ribosome"/>
    <property type="evidence" value="ECO:0007669"/>
    <property type="project" value="InterPro"/>
</dbReference>
<name>A0A1G2I9H2_9BACT</name>
<evidence type="ECO:0000313" key="11">
    <source>
        <dbReference type="EMBL" id="OGZ71486.1"/>
    </source>
</evidence>
<evidence type="ECO:0000256" key="10">
    <source>
        <dbReference type="RuleBase" id="RU004008"/>
    </source>
</evidence>
<keyword evidence="3 7" id="KW-0694">RNA-binding</keyword>
<dbReference type="InterPro" id="IPR036394">
    <property type="entry name" value="Ribosomal_uL22_sf"/>
</dbReference>
<evidence type="ECO:0000256" key="8">
    <source>
        <dbReference type="RuleBase" id="RU004005"/>
    </source>
</evidence>
<dbReference type="EMBL" id="MHOX01000004">
    <property type="protein sequence ID" value="OGZ71486.1"/>
    <property type="molecule type" value="Genomic_DNA"/>
</dbReference>
<comment type="function">
    <text evidence="7">The globular domain of the protein is located near the polypeptide exit tunnel on the outside of the subunit, while an extended beta-hairpin is found that lines the wall of the exit tunnel in the center of the 70S ribosome.</text>
</comment>
<reference evidence="11 12" key="1">
    <citation type="journal article" date="2016" name="Nat. Commun.">
        <title>Thousands of microbial genomes shed light on interconnected biogeochemical processes in an aquifer system.</title>
        <authorList>
            <person name="Anantharaman K."/>
            <person name="Brown C.T."/>
            <person name="Hug L.A."/>
            <person name="Sharon I."/>
            <person name="Castelle C.J."/>
            <person name="Probst A.J."/>
            <person name="Thomas B.C."/>
            <person name="Singh A."/>
            <person name="Wilkins M.J."/>
            <person name="Karaoz U."/>
            <person name="Brodie E.L."/>
            <person name="Williams K.H."/>
            <person name="Hubbard S.S."/>
            <person name="Banfield J.F."/>
        </authorList>
    </citation>
    <scope>NUCLEOTIDE SEQUENCE [LARGE SCALE GENOMIC DNA]</scope>
</reference>
<evidence type="ECO:0000313" key="12">
    <source>
        <dbReference type="Proteomes" id="UP000176308"/>
    </source>
</evidence>
<organism evidence="11 12">
    <name type="scientific">Candidatus Staskawiczbacteria bacterium RIFCSPLOWO2_01_FULL_33_9</name>
    <dbReference type="NCBI Taxonomy" id="1802211"/>
    <lineage>
        <taxon>Bacteria</taxon>
        <taxon>Candidatus Staskawicziibacteriota</taxon>
    </lineage>
</organism>
<dbReference type="PANTHER" id="PTHR13501">
    <property type="entry name" value="CHLOROPLAST 50S RIBOSOMAL PROTEIN L22-RELATED"/>
    <property type="match status" value="1"/>
</dbReference>
<dbReference type="SUPFAM" id="SSF54843">
    <property type="entry name" value="Ribosomal protein L22"/>
    <property type="match status" value="1"/>
</dbReference>
<gene>
    <name evidence="7" type="primary">rplV</name>
    <name evidence="11" type="ORF">A2904_01690</name>
</gene>
<evidence type="ECO:0000256" key="6">
    <source>
        <dbReference type="ARBA" id="ARBA00035207"/>
    </source>
</evidence>
<comment type="function">
    <text evidence="7 10">This protein binds specifically to 23S rRNA; its binding is stimulated by other ribosomal proteins, e.g., L4, L17, and L20. It is important during the early stages of 50S assembly. It makes multiple contacts with different domains of the 23S rRNA in the assembled 50S subunit and ribosome.</text>
</comment>
<keyword evidence="5 7" id="KW-0687">Ribonucleoprotein</keyword>
<evidence type="ECO:0000256" key="1">
    <source>
        <dbReference type="ARBA" id="ARBA00009451"/>
    </source>
</evidence>
<comment type="similarity">
    <text evidence="1 7 8">Belongs to the universal ribosomal protein uL22 family.</text>
</comment>
<evidence type="ECO:0000256" key="9">
    <source>
        <dbReference type="RuleBase" id="RU004006"/>
    </source>
</evidence>
<dbReference type="Proteomes" id="UP000176308">
    <property type="component" value="Unassembled WGS sequence"/>
</dbReference>
<dbReference type="PANTHER" id="PTHR13501:SF8">
    <property type="entry name" value="LARGE RIBOSOMAL SUBUNIT PROTEIN UL22M"/>
    <property type="match status" value="1"/>
</dbReference>
<evidence type="ECO:0000256" key="3">
    <source>
        <dbReference type="ARBA" id="ARBA00022884"/>
    </source>
</evidence>
<keyword evidence="4 7" id="KW-0689">Ribosomal protein</keyword>
<dbReference type="Pfam" id="PF00237">
    <property type="entry name" value="Ribosomal_L22"/>
    <property type="match status" value="1"/>
</dbReference>
<dbReference type="InterPro" id="IPR001063">
    <property type="entry name" value="Ribosomal_uL22"/>
</dbReference>
<evidence type="ECO:0000256" key="2">
    <source>
        <dbReference type="ARBA" id="ARBA00022730"/>
    </source>
</evidence>